<sequence>MRFLLVLKNMNLFCKFPGESVPCTQHNGMSDAHFNKKHSIRKKNKYIQHFLSWLTVVLLRADATPWSSPRI</sequence>
<accession>A0A1I7W7A4</accession>
<dbReference type="Proteomes" id="UP000095283">
    <property type="component" value="Unplaced"/>
</dbReference>
<protein>
    <submittedName>
        <fullName evidence="2">Secreted protein</fullName>
    </submittedName>
</protein>
<dbReference type="AlphaFoldDB" id="A0A1I7W7A4"/>
<evidence type="ECO:0000313" key="1">
    <source>
        <dbReference type="Proteomes" id="UP000095283"/>
    </source>
</evidence>
<name>A0A1I7W7A4_HETBA</name>
<proteinExistence type="predicted"/>
<dbReference type="WBParaSite" id="Hba_00501">
    <property type="protein sequence ID" value="Hba_00501"/>
    <property type="gene ID" value="Hba_00501"/>
</dbReference>
<evidence type="ECO:0000313" key="2">
    <source>
        <dbReference type="WBParaSite" id="Hba_00501"/>
    </source>
</evidence>
<reference evidence="2" key="1">
    <citation type="submission" date="2016-11" db="UniProtKB">
        <authorList>
            <consortium name="WormBaseParasite"/>
        </authorList>
    </citation>
    <scope>IDENTIFICATION</scope>
</reference>
<organism evidence="1 2">
    <name type="scientific">Heterorhabditis bacteriophora</name>
    <name type="common">Entomopathogenic nematode worm</name>
    <dbReference type="NCBI Taxonomy" id="37862"/>
    <lineage>
        <taxon>Eukaryota</taxon>
        <taxon>Metazoa</taxon>
        <taxon>Ecdysozoa</taxon>
        <taxon>Nematoda</taxon>
        <taxon>Chromadorea</taxon>
        <taxon>Rhabditida</taxon>
        <taxon>Rhabditina</taxon>
        <taxon>Rhabditomorpha</taxon>
        <taxon>Strongyloidea</taxon>
        <taxon>Heterorhabditidae</taxon>
        <taxon>Heterorhabditis</taxon>
    </lineage>
</organism>
<keyword evidence="1" id="KW-1185">Reference proteome</keyword>